<evidence type="ECO:0000313" key="1">
    <source>
        <dbReference type="EMBL" id="PCI96472.1"/>
    </source>
</evidence>
<evidence type="ECO:0008006" key="2">
    <source>
        <dbReference type="Google" id="ProtNLM"/>
    </source>
</evidence>
<dbReference type="InterPro" id="IPR025644">
    <property type="entry name" value="DUF4344"/>
</dbReference>
<proteinExistence type="predicted"/>
<comment type="caution">
    <text evidence="1">The sequence shown here is derived from an EMBL/GenBank/DDBJ whole genome shotgun (WGS) entry which is preliminary data.</text>
</comment>
<dbReference type="Pfam" id="PF14247">
    <property type="entry name" value="DUF4344"/>
    <property type="match status" value="2"/>
</dbReference>
<reference evidence="1" key="2">
    <citation type="journal article" date="2018" name="ISME J.">
        <title>A dynamic microbial community with high functional redundancy inhabits the cold, oxic subseafloor aquifer.</title>
        <authorList>
            <person name="Tully B.J."/>
            <person name="Wheat C.G."/>
            <person name="Glazer B.T."/>
            <person name="Huber J.A."/>
        </authorList>
    </citation>
    <scope>NUCLEOTIDE SEQUENCE</scope>
    <source>
        <strain evidence="1">NORP83</strain>
    </source>
</reference>
<organism evidence="1">
    <name type="scientific">OCS116 cluster bacterium</name>
    <dbReference type="NCBI Taxonomy" id="2030921"/>
    <lineage>
        <taxon>Bacteria</taxon>
        <taxon>Pseudomonadati</taxon>
        <taxon>Pseudomonadota</taxon>
        <taxon>Alphaproteobacteria</taxon>
        <taxon>OCS116 cluster</taxon>
    </lineage>
</organism>
<name>A0A2A4YNN4_9PROT</name>
<reference key="1">
    <citation type="submission" date="2017-08" db="EMBL/GenBank/DDBJ databases">
        <title>A dynamic microbial community with high functional redundancy inhabits the cold, oxic subseafloor aquifer.</title>
        <authorList>
            <person name="Tully B.J."/>
            <person name="Wheat C.G."/>
            <person name="Glazer B.T."/>
            <person name="Huber J.A."/>
        </authorList>
    </citation>
    <scope>NUCLEOTIDE SEQUENCE [LARGE SCALE GENOMIC DNA]</scope>
</reference>
<gene>
    <name evidence="1" type="ORF">COB13_17560</name>
</gene>
<sequence length="281" mass="32328">MIIKGPMFKKIILIMMTIFIFAQPSYAEDELVLTKQEQADLIRFVSGNTIWTMFHETGHALVSLFDIPILGKEEDAVDNLATIIMLLQENDQADEYLKQTALGWFLLDEFSDIAGEELNFSDNHSLDQQRAYQTICFLYGADKQIFGEFAKMMEMPEQRLENCAYDFDRTLESWDRVLAPYILKPGDKNLAVKIAYGSTTDALKPYKDLLQDSQILENIQDFIVTNYKIPTTFTLKAETCDDANAYWDAEAKQVILCYELMAEFEKLFIFDIKQAIAQGVY</sequence>
<accession>A0A2A4YNN4</accession>
<protein>
    <recommendedName>
        <fullName evidence="2">Metallopeptidase</fullName>
    </recommendedName>
</protein>
<dbReference type="EMBL" id="NVUS01000043">
    <property type="protein sequence ID" value="PCI96472.1"/>
    <property type="molecule type" value="Genomic_DNA"/>
</dbReference>
<dbReference type="AlphaFoldDB" id="A0A2A4YNN4"/>